<accession>A0AAN8JJ22</accession>
<sequence length="168" mass="18893">MTTAPVRNVAIAMDGSEYADFAFNWYMENVHREHDHVIMVHCPEYHTVVQSPMVMTDITVVTDLLQEEEKKTKEFLEVLGNKLKHAGIGGKVKSVGGNAGEVVVRVADEEKADLIVVGTRGMGTLRRTFVGSVSDYIMHHSHVPVLVCRHKDHHKDHHGHHSQHPLKH</sequence>
<organism evidence="2 3">
    <name type="scientific">Patella caerulea</name>
    <name type="common">Rayed Mediterranean limpet</name>
    <dbReference type="NCBI Taxonomy" id="87958"/>
    <lineage>
        <taxon>Eukaryota</taxon>
        <taxon>Metazoa</taxon>
        <taxon>Spiralia</taxon>
        <taxon>Lophotrochozoa</taxon>
        <taxon>Mollusca</taxon>
        <taxon>Gastropoda</taxon>
        <taxon>Patellogastropoda</taxon>
        <taxon>Patelloidea</taxon>
        <taxon>Patellidae</taxon>
        <taxon>Patella</taxon>
    </lineage>
</organism>
<evidence type="ECO:0000313" key="3">
    <source>
        <dbReference type="Proteomes" id="UP001347796"/>
    </source>
</evidence>
<dbReference type="InterPro" id="IPR014729">
    <property type="entry name" value="Rossmann-like_a/b/a_fold"/>
</dbReference>
<dbReference type="InterPro" id="IPR006015">
    <property type="entry name" value="Universal_stress_UspA"/>
</dbReference>
<evidence type="ECO:0000259" key="1">
    <source>
        <dbReference type="Pfam" id="PF00582"/>
    </source>
</evidence>
<comment type="caution">
    <text evidence="2">The sequence shown here is derived from an EMBL/GenBank/DDBJ whole genome shotgun (WGS) entry which is preliminary data.</text>
</comment>
<gene>
    <name evidence="2" type="ORF">SNE40_014735</name>
</gene>
<keyword evidence="3" id="KW-1185">Reference proteome</keyword>
<name>A0AAN8JJ22_PATCE</name>
<dbReference type="CDD" id="cd23659">
    <property type="entry name" value="USP_At3g01520-like"/>
    <property type="match status" value="1"/>
</dbReference>
<dbReference type="InterPro" id="IPR006016">
    <property type="entry name" value="UspA"/>
</dbReference>
<dbReference type="EMBL" id="JAZGQO010000010">
    <property type="protein sequence ID" value="KAK6176450.1"/>
    <property type="molecule type" value="Genomic_DNA"/>
</dbReference>
<dbReference type="Pfam" id="PF00582">
    <property type="entry name" value="Usp"/>
    <property type="match status" value="1"/>
</dbReference>
<dbReference type="Proteomes" id="UP001347796">
    <property type="component" value="Unassembled WGS sequence"/>
</dbReference>
<dbReference type="Gene3D" id="3.40.50.620">
    <property type="entry name" value="HUPs"/>
    <property type="match status" value="1"/>
</dbReference>
<dbReference type="PRINTS" id="PR01438">
    <property type="entry name" value="UNVRSLSTRESS"/>
</dbReference>
<dbReference type="PANTHER" id="PTHR46989">
    <property type="entry name" value="USP DOMAIN-CONTAINING PROTEIN"/>
    <property type="match status" value="1"/>
</dbReference>
<protein>
    <recommendedName>
        <fullName evidence="1">UspA domain-containing protein</fullName>
    </recommendedName>
</protein>
<feature type="domain" description="UspA" evidence="1">
    <location>
        <begin position="7"/>
        <end position="149"/>
    </location>
</feature>
<reference evidence="2 3" key="1">
    <citation type="submission" date="2024-01" db="EMBL/GenBank/DDBJ databases">
        <title>The genome of the rayed Mediterranean limpet Patella caerulea (Linnaeus, 1758).</title>
        <authorList>
            <person name="Anh-Thu Weber A."/>
            <person name="Halstead-Nussloch G."/>
        </authorList>
    </citation>
    <scope>NUCLEOTIDE SEQUENCE [LARGE SCALE GENOMIC DNA]</scope>
    <source>
        <strain evidence="2">AATW-2023a</strain>
        <tissue evidence="2">Whole specimen</tissue>
    </source>
</reference>
<evidence type="ECO:0000313" key="2">
    <source>
        <dbReference type="EMBL" id="KAK6176450.1"/>
    </source>
</evidence>
<dbReference type="PANTHER" id="PTHR46989:SF3">
    <property type="entry name" value="USPA DOMAIN-CONTAINING PROTEIN"/>
    <property type="match status" value="1"/>
</dbReference>
<proteinExistence type="predicted"/>
<dbReference type="SUPFAM" id="SSF52402">
    <property type="entry name" value="Adenine nucleotide alpha hydrolases-like"/>
    <property type="match status" value="1"/>
</dbReference>
<dbReference type="AlphaFoldDB" id="A0AAN8JJ22"/>